<evidence type="ECO:0000256" key="5">
    <source>
        <dbReference type="ARBA" id="ARBA00023136"/>
    </source>
</evidence>
<evidence type="ECO:0000256" key="6">
    <source>
        <dbReference type="ARBA" id="ARBA00023180"/>
    </source>
</evidence>
<dbReference type="PRINTS" id="PR01609">
    <property type="entry name" value="CD36FAMILY"/>
</dbReference>
<organism evidence="8 9">
    <name type="scientific">Capsaspora owczarzaki (strain ATCC 30864)</name>
    <dbReference type="NCBI Taxonomy" id="595528"/>
    <lineage>
        <taxon>Eukaryota</taxon>
        <taxon>Filasterea</taxon>
        <taxon>Capsaspora</taxon>
    </lineage>
</organism>
<reference evidence="9" key="1">
    <citation type="submission" date="2011-02" db="EMBL/GenBank/DDBJ databases">
        <title>The Genome Sequence of Capsaspora owczarzaki ATCC 30864.</title>
        <authorList>
            <person name="Russ C."/>
            <person name="Cuomo C."/>
            <person name="Burger G."/>
            <person name="Gray M.W."/>
            <person name="Holland P.W.H."/>
            <person name="King N."/>
            <person name="Lang F.B.F."/>
            <person name="Roger A.J."/>
            <person name="Ruiz-Trillo I."/>
            <person name="Young S.K."/>
            <person name="Zeng Q."/>
            <person name="Gargeya S."/>
            <person name="Alvarado L."/>
            <person name="Berlin A."/>
            <person name="Chapman S.B."/>
            <person name="Chen Z."/>
            <person name="Freedman E."/>
            <person name="Gellesch M."/>
            <person name="Goldberg J."/>
            <person name="Griggs A."/>
            <person name="Gujja S."/>
            <person name="Heilman E."/>
            <person name="Heiman D."/>
            <person name="Howarth C."/>
            <person name="Mehta T."/>
            <person name="Neiman D."/>
            <person name="Pearson M."/>
            <person name="Roberts A."/>
            <person name="Saif S."/>
            <person name="Shea T."/>
            <person name="Shenoy N."/>
            <person name="Sisk P."/>
            <person name="Stolte C."/>
            <person name="Sykes S."/>
            <person name="White J."/>
            <person name="Yandava C."/>
            <person name="Haas B."/>
            <person name="Nusbaum C."/>
            <person name="Birren B."/>
        </authorList>
    </citation>
    <scope>NUCLEOTIDE SEQUENCE</scope>
    <source>
        <strain evidence="9">ATCC 30864</strain>
    </source>
</reference>
<accession>A0A0D2UEP4</accession>
<feature type="transmembrane region" description="Helical" evidence="7">
    <location>
        <begin position="455"/>
        <end position="479"/>
    </location>
</feature>
<evidence type="ECO:0000313" key="9">
    <source>
        <dbReference type="Proteomes" id="UP000008743"/>
    </source>
</evidence>
<protein>
    <submittedName>
        <fullName evidence="8">Uncharacterized protein</fullName>
    </submittedName>
</protein>
<dbReference type="Pfam" id="PF01130">
    <property type="entry name" value="CD36"/>
    <property type="match status" value="1"/>
</dbReference>
<keyword evidence="3 7" id="KW-0812">Transmembrane</keyword>
<evidence type="ECO:0000256" key="1">
    <source>
        <dbReference type="ARBA" id="ARBA00004370"/>
    </source>
</evidence>
<dbReference type="InParanoid" id="A0A0D2UEP4"/>
<keyword evidence="4 7" id="KW-1133">Transmembrane helix</keyword>
<dbReference type="EMBL" id="KE346365">
    <property type="protein sequence ID" value="KJE93581.1"/>
    <property type="molecule type" value="Genomic_DNA"/>
</dbReference>
<proteinExistence type="inferred from homology"/>
<dbReference type="PANTHER" id="PTHR11923">
    <property type="entry name" value="SCAVENGER RECEPTOR CLASS B TYPE-1 SR-B1"/>
    <property type="match status" value="1"/>
</dbReference>
<keyword evidence="5 7" id="KW-0472">Membrane</keyword>
<dbReference type="PhylomeDB" id="A0A0D2UEP4"/>
<dbReference type="eggNOG" id="KOG3776">
    <property type="taxonomic scope" value="Eukaryota"/>
</dbReference>
<dbReference type="InterPro" id="IPR002159">
    <property type="entry name" value="CD36_fam"/>
</dbReference>
<dbReference type="STRING" id="595528.A0A0D2UEP4"/>
<dbReference type="PANTHER" id="PTHR11923:SF51">
    <property type="entry name" value="LYSOSOME MEMBRANE PROTEIN 2"/>
    <property type="match status" value="1"/>
</dbReference>
<keyword evidence="9" id="KW-1185">Reference proteome</keyword>
<evidence type="ECO:0000256" key="4">
    <source>
        <dbReference type="ARBA" id="ARBA00022989"/>
    </source>
</evidence>
<dbReference type="OMA" id="DVFGMRP"/>
<dbReference type="GO" id="GO:0005044">
    <property type="term" value="F:scavenger receptor activity"/>
    <property type="evidence" value="ECO:0007669"/>
    <property type="project" value="TreeGrafter"/>
</dbReference>
<comment type="subcellular location">
    <subcellularLocation>
        <location evidence="1">Membrane</location>
    </subcellularLocation>
</comment>
<comment type="similarity">
    <text evidence="2">Belongs to the CD36 family.</text>
</comment>
<dbReference type="GO" id="GO:0005737">
    <property type="term" value="C:cytoplasm"/>
    <property type="evidence" value="ECO:0007669"/>
    <property type="project" value="TreeGrafter"/>
</dbReference>
<gene>
    <name evidence="8" type="ORF">CAOG_004346</name>
</gene>
<dbReference type="RefSeq" id="XP_004348174.1">
    <property type="nucleotide sequence ID" value="XM_004348124.2"/>
</dbReference>
<dbReference type="Proteomes" id="UP000008743">
    <property type="component" value="Unassembled WGS sequence"/>
</dbReference>
<evidence type="ECO:0000256" key="3">
    <source>
        <dbReference type="ARBA" id="ARBA00022692"/>
    </source>
</evidence>
<dbReference type="GO" id="GO:0016020">
    <property type="term" value="C:membrane"/>
    <property type="evidence" value="ECO:0007669"/>
    <property type="project" value="UniProtKB-SubCell"/>
</dbReference>
<keyword evidence="6" id="KW-0325">Glycoprotein</keyword>
<name>A0A0D2UEP4_CAPO3</name>
<dbReference type="OrthoDB" id="18585at2759"/>
<dbReference type="AlphaFoldDB" id="A0A0D2UEP4"/>
<sequence>MGAPAAGSSRRCCVCTRKRLAIWMGALGALLLAVGIAIDPAVNWLVKMEVKDSVMLTSTSSALYDQWQNPSIPIYMTFFMFNVENPEEVFDHGSPPFVREMGPYVYNELRIKVNVTWNANQTVLTYRQHQTYIFNQEMSGTNTEDDQITTINFGLCGLVGLLYTKGLAVKMAIDGLLQAFPKEKYFMTRPVREILWGYKDPLMSALHLVDNTIDPIIALQQNDSAPDWQFDSKILTGKEDINQVVRYIQWDGFTELPYWGSKYANMINGTDASQFAPDVQDDFIAAVFVDSIYRSAYLLYHSDVSVEGIRLKRFTIDPMLLANSTVNPDNAAFYDFGPSGVLNMSTAAGAPVFASKPHFLDGDEIYRTNVLGLHPVREWHDTNLDIEPITGALMQAAKRLQLNMEIRNDPYIFRTGKTPYAMLPIFYGNESVCITADLAGQFKDQVYTPLIASTAVHWSGIALGSIMLLVCIVLVALLVRERRSGLDLSAYNVNQGEDSALLGKGQTWE</sequence>
<feature type="transmembrane region" description="Helical" evidence="7">
    <location>
        <begin position="20"/>
        <end position="38"/>
    </location>
</feature>
<evidence type="ECO:0000256" key="7">
    <source>
        <dbReference type="SAM" id="Phobius"/>
    </source>
</evidence>
<evidence type="ECO:0000256" key="2">
    <source>
        <dbReference type="ARBA" id="ARBA00010532"/>
    </source>
</evidence>
<evidence type="ECO:0000313" key="8">
    <source>
        <dbReference type="EMBL" id="KJE93581.1"/>
    </source>
</evidence>